<accession>A0A139ACE4</accession>
<dbReference type="Proteomes" id="UP000070544">
    <property type="component" value="Unassembled WGS sequence"/>
</dbReference>
<protein>
    <submittedName>
        <fullName evidence="1">Uncharacterized protein</fullName>
    </submittedName>
</protein>
<dbReference type="OrthoDB" id="10562738at2759"/>
<dbReference type="AlphaFoldDB" id="A0A139ACE4"/>
<sequence length="314" mass="34828">MPKKSTPPGDDEEFEDTFISPNLSTLIGSTFLTAHYKQTRHIAISKFYQPNPNDGSWQFSLSTRLLGLSHTGIFRFKFLGTSVPGEFLFNCESHPMVAHRRMARDSDAPLLKLREMYPDVPEFKEGTVQVDPDGDYNSAFMAIASIAAVALDSMFFYRGPTANGGAIWMLVMEEVAVGSLGAELPQAIANLEPRDPTKPSYTSAVARYDEGRPLGGAARLNWFRRELVSLISSLDFFDKGVTHRKLVEGFVERNGYTISSLESDHSSPEVFEKVAVEAADGVNAVKLSFDEIGRFRSIEMTLNANAYANDEFEV</sequence>
<name>A0A139ACE4_GONPJ</name>
<dbReference type="EMBL" id="KQ965769">
    <property type="protein sequence ID" value="KXS14440.1"/>
    <property type="molecule type" value="Genomic_DNA"/>
</dbReference>
<evidence type="ECO:0000313" key="1">
    <source>
        <dbReference type="EMBL" id="KXS14440.1"/>
    </source>
</evidence>
<keyword evidence="2" id="KW-1185">Reference proteome</keyword>
<gene>
    <name evidence="1" type="ORF">M427DRAFT_33130</name>
</gene>
<evidence type="ECO:0000313" key="2">
    <source>
        <dbReference type="Proteomes" id="UP000070544"/>
    </source>
</evidence>
<reference evidence="1 2" key="1">
    <citation type="journal article" date="2015" name="Genome Biol. Evol.">
        <title>Phylogenomic analyses indicate that early fungi evolved digesting cell walls of algal ancestors of land plants.</title>
        <authorList>
            <person name="Chang Y."/>
            <person name="Wang S."/>
            <person name="Sekimoto S."/>
            <person name="Aerts A.L."/>
            <person name="Choi C."/>
            <person name="Clum A."/>
            <person name="LaButti K.M."/>
            <person name="Lindquist E.A."/>
            <person name="Yee Ngan C."/>
            <person name="Ohm R.A."/>
            <person name="Salamov A.A."/>
            <person name="Grigoriev I.V."/>
            <person name="Spatafora J.W."/>
            <person name="Berbee M.L."/>
        </authorList>
    </citation>
    <scope>NUCLEOTIDE SEQUENCE [LARGE SCALE GENOMIC DNA]</scope>
    <source>
        <strain evidence="1 2">JEL478</strain>
    </source>
</reference>
<proteinExistence type="predicted"/>
<organism evidence="1 2">
    <name type="scientific">Gonapodya prolifera (strain JEL478)</name>
    <name type="common">Monoblepharis prolifera</name>
    <dbReference type="NCBI Taxonomy" id="1344416"/>
    <lineage>
        <taxon>Eukaryota</taxon>
        <taxon>Fungi</taxon>
        <taxon>Fungi incertae sedis</taxon>
        <taxon>Chytridiomycota</taxon>
        <taxon>Chytridiomycota incertae sedis</taxon>
        <taxon>Monoblepharidomycetes</taxon>
        <taxon>Monoblepharidales</taxon>
        <taxon>Gonapodyaceae</taxon>
        <taxon>Gonapodya</taxon>
    </lineage>
</organism>